<dbReference type="EMBL" id="FLUO01000001">
    <property type="protein sequence ID" value="SBV98064.1"/>
    <property type="molecule type" value="Genomic_DNA"/>
</dbReference>
<dbReference type="InterPro" id="IPR029063">
    <property type="entry name" value="SAM-dependent_MTases_sf"/>
</dbReference>
<feature type="domain" description="Methyltransferase" evidence="6">
    <location>
        <begin position="74"/>
        <end position="189"/>
    </location>
</feature>
<dbReference type="GO" id="GO:0008168">
    <property type="term" value="F:methyltransferase activity"/>
    <property type="evidence" value="ECO:0007669"/>
    <property type="project" value="UniProtKB-KW"/>
</dbReference>
<name>A0A212JF60_9PROT</name>
<dbReference type="CDD" id="cd02440">
    <property type="entry name" value="AdoMet_MTases"/>
    <property type="match status" value="1"/>
</dbReference>
<feature type="region of interest" description="Disordered" evidence="5">
    <location>
        <begin position="1"/>
        <end position="25"/>
    </location>
</feature>
<evidence type="ECO:0000259" key="6">
    <source>
        <dbReference type="Pfam" id="PF13847"/>
    </source>
</evidence>
<evidence type="ECO:0000256" key="5">
    <source>
        <dbReference type="SAM" id="MobiDB-lite"/>
    </source>
</evidence>
<protein>
    <recommendedName>
        <fullName evidence="6">Methyltransferase domain-containing protein</fullName>
    </recommendedName>
</protein>
<dbReference type="PANTHER" id="PTHR44307:SF2">
    <property type="entry name" value="PHOSPHOETHANOLAMINE METHYLTRANSFERASE ISOFORM X1"/>
    <property type="match status" value="1"/>
</dbReference>
<evidence type="ECO:0000256" key="4">
    <source>
        <dbReference type="ARBA" id="ARBA00025707"/>
    </source>
</evidence>
<evidence type="ECO:0000256" key="1">
    <source>
        <dbReference type="ARBA" id="ARBA00005189"/>
    </source>
</evidence>
<organism evidence="7">
    <name type="scientific">uncultured Alphaproteobacteria bacterium</name>
    <dbReference type="NCBI Taxonomy" id="91750"/>
    <lineage>
        <taxon>Bacteria</taxon>
        <taxon>Pseudomonadati</taxon>
        <taxon>Pseudomonadota</taxon>
        <taxon>Alphaproteobacteria</taxon>
        <taxon>environmental samples</taxon>
    </lineage>
</organism>
<keyword evidence="3" id="KW-0808">Transferase</keyword>
<dbReference type="GO" id="GO:0032259">
    <property type="term" value="P:methylation"/>
    <property type="evidence" value="ECO:0007669"/>
    <property type="project" value="UniProtKB-KW"/>
</dbReference>
<dbReference type="PANTHER" id="PTHR44307">
    <property type="entry name" value="PHOSPHOETHANOLAMINE METHYLTRANSFERASE"/>
    <property type="match status" value="1"/>
</dbReference>
<keyword evidence="2" id="KW-0489">Methyltransferase</keyword>
<dbReference type="AlphaFoldDB" id="A0A212JF60"/>
<dbReference type="InterPro" id="IPR025714">
    <property type="entry name" value="Methyltranfer_dom"/>
</dbReference>
<dbReference type="Gene3D" id="3.40.50.150">
    <property type="entry name" value="Vaccinia Virus protein VP39"/>
    <property type="match status" value="1"/>
</dbReference>
<proteinExistence type="predicted"/>
<evidence type="ECO:0000313" key="7">
    <source>
        <dbReference type="EMBL" id="SBV98064.1"/>
    </source>
</evidence>
<evidence type="ECO:0000256" key="3">
    <source>
        <dbReference type="ARBA" id="ARBA00022679"/>
    </source>
</evidence>
<evidence type="ECO:0000256" key="2">
    <source>
        <dbReference type="ARBA" id="ARBA00022603"/>
    </source>
</evidence>
<dbReference type="SUPFAM" id="SSF53335">
    <property type="entry name" value="S-adenosyl-L-methionine-dependent methyltransferases"/>
    <property type="match status" value="1"/>
</dbReference>
<reference evidence="7" key="1">
    <citation type="submission" date="2016-04" db="EMBL/GenBank/DDBJ databases">
        <authorList>
            <person name="Evans L.H."/>
            <person name="Alamgir A."/>
            <person name="Owens N."/>
            <person name="Weber N.D."/>
            <person name="Virtaneva K."/>
            <person name="Barbian K."/>
            <person name="Babar A."/>
            <person name="Rosenke K."/>
        </authorList>
    </citation>
    <scope>NUCLEOTIDE SEQUENCE</scope>
    <source>
        <strain evidence="7">86</strain>
    </source>
</reference>
<sequence length="306" mass="33676">MGLKDLMQGNRAKTAPSRPAAPPRAERAVPVVHYVPGTWPVERRDVLEEVWGKGCIQPGTSDDVAALMNVCALSSAKTMLALGAGLGGPARTLVHKFGVWLVGLESDETLVAEANRRSLIEDLDKKAVFHAVDYETLALKPSGYDAILCRNVLSTVANRDGVIEQFAEGLKPSAHLVVVDFVIGETKGNEAILKRLFESETPRLQPLRAQQIAASLKKRNFLIHVAKDITDEVMPRILEGWARFGQSLKPGVTPRFTAEIILDEAAKWETRMQALQTGAIRVYRFHATNSAEKKKGRVSTLSDWKY</sequence>
<dbReference type="Pfam" id="PF13847">
    <property type="entry name" value="Methyltransf_31"/>
    <property type="match status" value="1"/>
</dbReference>
<comment type="pathway">
    <text evidence="4">Phospholipid metabolism.</text>
</comment>
<comment type="pathway">
    <text evidence="1">Lipid metabolism.</text>
</comment>
<accession>A0A212JF60</accession>
<gene>
    <name evidence="7" type="ORF">KL86APRO_10964</name>
</gene>